<evidence type="ECO:0000313" key="2">
    <source>
        <dbReference type="EMBL" id="KAG5455619.1"/>
    </source>
</evidence>
<feature type="compositionally biased region" description="Basic and acidic residues" evidence="1">
    <location>
        <begin position="226"/>
        <end position="252"/>
    </location>
</feature>
<name>A0A8H8DE30_9FUNG</name>
<accession>A0A8H8DE30</accession>
<feature type="region of interest" description="Disordered" evidence="1">
    <location>
        <begin position="54"/>
        <end position="73"/>
    </location>
</feature>
<feature type="region of interest" description="Disordered" evidence="1">
    <location>
        <begin position="195"/>
        <end position="277"/>
    </location>
</feature>
<feature type="region of interest" description="Disordered" evidence="1">
    <location>
        <begin position="78"/>
        <end position="158"/>
    </location>
</feature>
<dbReference type="Proteomes" id="UP000673691">
    <property type="component" value="Unassembled WGS sequence"/>
</dbReference>
<evidence type="ECO:0000256" key="1">
    <source>
        <dbReference type="SAM" id="MobiDB-lite"/>
    </source>
</evidence>
<sequence>HDAPPIHISPASDSQWTHFVHGNRGLFLQGSSVAQQADGEQKVQNVHVPKALHEMGASPASPSNLSALPAPWSRSTSTLKRAAALSRKKSISNNGSQQPTGGGPTTALSMAGPLSHENGVPSSPSSKSPIRTAYSGPGTGAPEAERATHLPRPSRNDSLITPEITEAFRRTPAQQVNQLHARIFDARSVLGAPIGKTRLDRQRNRQLGGQRSKDRQYRRSRSANSLRERPVGWTAADKKRNGHGRDRSKQRNPEPASNFYENANPGNHLAAAQPETVGTEPAAACSLDAIPGPADRRPRFCPIFRFPVVPFQREPGPLLASPPGETEAISRAN</sequence>
<organism evidence="2 3">
    <name type="scientific">Olpidium bornovanus</name>
    <dbReference type="NCBI Taxonomy" id="278681"/>
    <lineage>
        <taxon>Eukaryota</taxon>
        <taxon>Fungi</taxon>
        <taxon>Fungi incertae sedis</taxon>
        <taxon>Olpidiomycota</taxon>
        <taxon>Olpidiomycotina</taxon>
        <taxon>Olpidiomycetes</taxon>
        <taxon>Olpidiales</taxon>
        <taxon>Olpidiaceae</taxon>
        <taxon>Olpidium</taxon>
    </lineage>
</organism>
<dbReference type="AlphaFoldDB" id="A0A8H8DE30"/>
<proteinExistence type="predicted"/>
<feature type="non-terminal residue" evidence="2">
    <location>
        <position position="1"/>
    </location>
</feature>
<protein>
    <submittedName>
        <fullName evidence="2">Uncharacterized protein</fullName>
    </submittedName>
</protein>
<gene>
    <name evidence="2" type="ORF">BJ554DRAFT_4901</name>
</gene>
<keyword evidence="3" id="KW-1185">Reference proteome</keyword>
<feature type="compositionally biased region" description="Polar residues" evidence="1">
    <location>
        <begin position="120"/>
        <end position="129"/>
    </location>
</feature>
<feature type="compositionally biased region" description="Low complexity" evidence="1">
    <location>
        <begin position="57"/>
        <end position="71"/>
    </location>
</feature>
<evidence type="ECO:0000313" key="3">
    <source>
        <dbReference type="Proteomes" id="UP000673691"/>
    </source>
</evidence>
<reference evidence="2 3" key="1">
    <citation type="journal article" name="Sci. Rep.">
        <title>Genome-scale phylogenetic analyses confirm Olpidium as the closest living zoosporic fungus to the non-flagellated, terrestrial fungi.</title>
        <authorList>
            <person name="Chang Y."/>
            <person name="Rochon D."/>
            <person name="Sekimoto S."/>
            <person name="Wang Y."/>
            <person name="Chovatia M."/>
            <person name="Sandor L."/>
            <person name="Salamov A."/>
            <person name="Grigoriev I.V."/>
            <person name="Stajich J.E."/>
            <person name="Spatafora J.W."/>
        </authorList>
    </citation>
    <scope>NUCLEOTIDE SEQUENCE [LARGE SCALE GENOMIC DNA]</scope>
    <source>
        <strain evidence="2">S191</strain>
    </source>
</reference>
<dbReference type="EMBL" id="JAEFCI010013060">
    <property type="protein sequence ID" value="KAG5455619.1"/>
    <property type="molecule type" value="Genomic_DNA"/>
</dbReference>
<feature type="region of interest" description="Disordered" evidence="1">
    <location>
        <begin position="314"/>
        <end position="333"/>
    </location>
</feature>
<comment type="caution">
    <text evidence="2">The sequence shown here is derived from an EMBL/GenBank/DDBJ whole genome shotgun (WGS) entry which is preliminary data.</text>
</comment>